<protein>
    <submittedName>
        <fullName evidence="3">Uncharacterized protein</fullName>
    </submittedName>
</protein>
<reference evidence="3" key="2">
    <citation type="submission" date="2021-01" db="UniProtKB">
        <authorList>
            <consortium name="EnsemblPlants"/>
        </authorList>
    </citation>
    <scope>IDENTIFICATION</scope>
</reference>
<dbReference type="Gramene" id="QL03p004217:mrna">
    <property type="protein sequence ID" value="QL03p004217:mrna"/>
    <property type="gene ID" value="QL03p004217"/>
</dbReference>
<keyword evidence="1" id="KW-0175">Coiled coil</keyword>
<evidence type="ECO:0000313" key="3">
    <source>
        <dbReference type="EnsemblPlants" id="QL03p004217:mrna"/>
    </source>
</evidence>
<sequence>MSLLLMHWFVLYLLADVLNSSFSDCDKNNPEMDKELKKDLVDLLSEELNLQKDVANESIAHTKVLILDATKTLSHYQKEAEKCNVGMETCEEGREKAERELIEERKLSALWEKRARKQFSDKGFVLWILVFRASRIYLMLPKSLVWVEVEELVWEAFNGHLESSSVMPDVNIVERMKYLHF</sequence>
<name>A0A7N2L2U4_QUELO</name>
<reference evidence="3 4" key="1">
    <citation type="journal article" date="2016" name="G3 (Bethesda)">
        <title>First Draft Assembly and Annotation of the Genome of a California Endemic Oak Quercus lobata Nee (Fagaceae).</title>
        <authorList>
            <person name="Sork V.L."/>
            <person name="Fitz-Gibbon S.T."/>
            <person name="Puiu D."/>
            <person name="Crepeau M."/>
            <person name="Gugger P.F."/>
            <person name="Sherman R."/>
            <person name="Stevens K."/>
            <person name="Langley C.H."/>
            <person name="Pellegrini M."/>
            <person name="Salzberg S.L."/>
        </authorList>
    </citation>
    <scope>NUCLEOTIDE SEQUENCE [LARGE SCALE GENOMIC DNA]</scope>
    <source>
        <strain evidence="3 4">cv. SW786</strain>
    </source>
</reference>
<feature type="signal peptide" evidence="2">
    <location>
        <begin position="1"/>
        <end position="15"/>
    </location>
</feature>
<evidence type="ECO:0000256" key="2">
    <source>
        <dbReference type="SAM" id="SignalP"/>
    </source>
</evidence>
<feature type="coiled-coil region" evidence="1">
    <location>
        <begin position="87"/>
        <end position="114"/>
    </location>
</feature>
<proteinExistence type="predicted"/>
<dbReference type="Pfam" id="PF06364">
    <property type="entry name" value="DUF1068"/>
    <property type="match status" value="1"/>
</dbReference>
<dbReference type="PANTHER" id="PTHR32254">
    <property type="entry name" value="EXPRESSED PROTEIN"/>
    <property type="match status" value="1"/>
</dbReference>
<feature type="chain" id="PRO_5029486168" evidence="2">
    <location>
        <begin position="16"/>
        <end position="181"/>
    </location>
</feature>
<accession>A0A7N2L2U4</accession>
<evidence type="ECO:0000313" key="4">
    <source>
        <dbReference type="Proteomes" id="UP000594261"/>
    </source>
</evidence>
<dbReference type="PANTHER" id="PTHR32254:SF6">
    <property type="entry name" value="DUF1068 DOMAIN-CONTAINING PROTEIN"/>
    <property type="match status" value="1"/>
</dbReference>
<dbReference type="Proteomes" id="UP000594261">
    <property type="component" value="Chromosome 3"/>
</dbReference>
<keyword evidence="4" id="KW-1185">Reference proteome</keyword>
<evidence type="ECO:0000256" key="1">
    <source>
        <dbReference type="SAM" id="Coils"/>
    </source>
</evidence>
<dbReference type="AlphaFoldDB" id="A0A7N2L2U4"/>
<keyword evidence="2" id="KW-0732">Signal</keyword>
<organism evidence="3 4">
    <name type="scientific">Quercus lobata</name>
    <name type="common">Valley oak</name>
    <dbReference type="NCBI Taxonomy" id="97700"/>
    <lineage>
        <taxon>Eukaryota</taxon>
        <taxon>Viridiplantae</taxon>
        <taxon>Streptophyta</taxon>
        <taxon>Embryophyta</taxon>
        <taxon>Tracheophyta</taxon>
        <taxon>Spermatophyta</taxon>
        <taxon>Magnoliopsida</taxon>
        <taxon>eudicotyledons</taxon>
        <taxon>Gunneridae</taxon>
        <taxon>Pentapetalae</taxon>
        <taxon>rosids</taxon>
        <taxon>fabids</taxon>
        <taxon>Fagales</taxon>
        <taxon>Fagaceae</taxon>
        <taxon>Quercus</taxon>
    </lineage>
</organism>
<dbReference type="EMBL" id="LRBV02000003">
    <property type="status" value="NOT_ANNOTATED_CDS"/>
    <property type="molecule type" value="Genomic_DNA"/>
</dbReference>
<dbReference type="InParanoid" id="A0A7N2L2U4"/>
<dbReference type="InterPro" id="IPR010471">
    <property type="entry name" value="DUF1068"/>
</dbReference>
<dbReference type="EnsemblPlants" id="QL03p004217:mrna">
    <property type="protein sequence ID" value="QL03p004217:mrna"/>
    <property type="gene ID" value="QL03p004217"/>
</dbReference>